<sequence length="72" mass="7507">MVDGAPAADGTPETNPVAQPDSPSHPSFVRVSLTVTVSFQLPLLVCVATGNLEPAVDLLDRVVYLLHPLIGS</sequence>
<evidence type="ECO:0000313" key="3">
    <source>
        <dbReference type="Proteomes" id="UP000660339"/>
    </source>
</evidence>
<comment type="caution">
    <text evidence="2">The sequence shown here is derived from an EMBL/GenBank/DDBJ whole genome shotgun (WGS) entry which is preliminary data.</text>
</comment>
<feature type="compositionally biased region" description="Polar residues" evidence="1">
    <location>
        <begin position="12"/>
        <end position="25"/>
    </location>
</feature>
<evidence type="ECO:0000256" key="1">
    <source>
        <dbReference type="SAM" id="MobiDB-lite"/>
    </source>
</evidence>
<reference evidence="2" key="1">
    <citation type="submission" date="2021-01" db="EMBL/GenBank/DDBJ databases">
        <title>Whole genome shotgun sequence of Catellatospora methionotrophica NBRC 14553.</title>
        <authorList>
            <person name="Komaki H."/>
            <person name="Tamura T."/>
        </authorList>
    </citation>
    <scope>NUCLEOTIDE SEQUENCE</scope>
    <source>
        <strain evidence="2">NBRC 14553</strain>
    </source>
</reference>
<organism evidence="2 3">
    <name type="scientific">Catellatospora methionotrophica</name>
    <dbReference type="NCBI Taxonomy" id="121620"/>
    <lineage>
        <taxon>Bacteria</taxon>
        <taxon>Bacillati</taxon>
        <taxon>Actinomycetota</taxon>
        <taxon>Actinomycetes</taxon>
        <taxon>Micromonosporales</taxon>
        <taxon>Micromonosporaceae</taxon>
        <taxon>Catellatospora</taxon>
    </lineage>
</organism>
<keyword evidence="3" id="KW-1185">Reference proteome</keyword>
<gene>
    <name evidence="2" type="ORF">Cme02nite_75860</name>
</gene>
<dbReference type="RefSeq" id="WP_166387267.1">
    <property type="nucleotide sequence ID" value="NZ_BAAATT010000018.1"/>
</dbReference>
<dbReference type="EMBL" id="BONJ01000051">
    <property type="protein sequence ID" value="GIG19254.1"/>
    <property type="molecule type" value="Genomic_DNA"/>
</dbReference>
<dbReference type="Proteomes" id="UP000660339">
    <property type="component" value="Unassembled WGS sequence"/>
</dbReference>
<protein>
    <submittedName>
        <fullName evidence="2">Uncharacterized protein</fullName>
    </submittedName>
</protein>
<dbReference type="AlphaFoldDB" id="A0A8J3LPD1"/>
<name>A0A8J3LPD1_9ACTN</name>
<accession>A0A8J3LPD1</accession>
<feature type="region of interest" description="Disordered" evidence="1">
    <location>
        <begin position="1"/>
        <end position="26"/>
    </location>
</feature>
<evidence type="ECO:0000313" key="2">
    <source>
        <dbReference type="EMBL" id="GIG19254.1"/>
    </source>
</evidence>
<proteinExistence type="predicted"/>